<feature type="transmembrane region" description="Helical" evidence="1">
    <location>
        <begin position="20"/>
        <end position="39"/>
    </location>
</feature>
<feature type="transmembrane region" description="Helical" evidence="1">
    <location>
        <begin position="85"/>
        <end position="109"/>
    </location>
</feature>
<protein>
    <submittedName>
        <fullName evidence="2">Uncharacterized protein</fullName>
    </submittedName>
</protein>
<evidence type="ECO:0000256" key="1">
    <source>
        <dbReference type="SAM" id="Phobius"/>
    </source>
</evidence>
<keyword evidence="1" id="KW-0812">Transmembrane</keyword>
<gene>
    <name evidence="2" type="ORF">FGG08_002237</name>
</gene>
<dbReference type="EMBL" id="JAGHQL010000032">
    <property type="protein sequence ID" value="KAH0543472.1"/>
    <property type="molecule type" value="Genomic_DNA"/>
</dbReference>
<dbReference type="AlphaFoldDB" id="A0A9P8L1X8"/>
<keyword evidence="1" id="KW-1133">Transmembrane helix</keyword>
<reference evidence="2" key="1">
    <citation type="submission" date="2021-03" db="EMBL/GenBank/DDBJ databases">
        <title>Comparative genomics and phylogenomic investigation of the class Geoglossomycetes provide insights into ecological specialization and systematics.</title>
        <authorList>
            <person name="Melie T."/>
            <person name="Pirro S."/>
            <person name="Miller A.N."/>
            <person name="Quandt A."/>
        </authorList>
    </citation>
    <scope>NUCLEOTIDE SEQUENCE</scope>
    <source>
        <strain evidence="2">GBOQ0MN5Z8</strain>
    </source>
</reference>
<dbReference type="GO" id="GO:0016020">
    <property type="term" value="C:membrane"/>
    <property type="evidence" value="ECO:0007669"/>
    <property type="project" value="TreeGrafter"/>
</dbReference>
<keyword evidence="3" id="KW-1185">Reference proteome</keyword>
<sequence>MVVLGMDLFLEIGIAGRGSMFVFFMGNISLVIQLVYYCITAYWTYLHFKEPSTATSNCQSDCSLWNRFKPRFEIPRESSRYCNRLSFSIFYTAAVSIPFTVTTIFWLILVPSSPANDLEVSLPEFCSKGWLKPFCDGWLRAFVLVGLYLINSVIALIEIVVLSSIKRQWPVWAHVAGLVAICAAYVGWLYLGRLITGSYAYKWIDPSYQGWEHAVIAIAAAISISVCMFAVQYGLHGLREKLAARRRQGYSRL</sequence>
<organism evidence="2 3">
    <name type="scientific">Glutinoglossum americanum</name>
    <dbReference type="NCBI Taxonomy" id="1670608"/>
    <lineage>
        <taxon>Eukaryota</taxon>
        <taxon>Fungi</taxon>
        <taxon>Dikarya</taxon>
        <taxon>Ascomycota</taxon>
        <taxon>Pezizomycotina</taxon>
        <taxon>Geoglossomycetes</taxon>
        <taxon>Geoglossales</taxon>
        <taxon>Geoglossaceae</taxon>
        <taxon>Glutinoglossum</taxon>
    </lineage>
</organism>
<dbReference type="OrthoDB" id="5293596at2759"/>
<evidence type="ECO:0000313" key="2">
    <source>
        <dbReference type="EMBL" id="KAH0543472.1"/>
    </source>
</evidence>
<name>A0A9P8L1X8_9PEZI</name>
<feature type="transmembrane region" description="Helical" evidence="1">
    <location>
        <begin position="211"/>
        <end position="235"/>
    </location>
</feature>
<dbReference type="PANTHER" id="PTHR12242">
    <property type="entry name" value="OS02G0130600 PROTEIN-RELATED"/>
    <property type="match status" value="1"/>
</dbReference>
<dbReference type="PANTHER" id="PTHR12242:SF1">
    <property type="entry name" value="MYND-TYPE DOMAIN-CONTAINING PROTEIN"/>
    <property type="match status" value="1"/>
</dbReference>
<proteinExistence type="predicted"/>
<evidence type="ECO:0000313" key="3">
    <source>
        <dbReference type="Proteomes" id="UP000698800"/>
    </source>
</evidence>
<comment type="caution">
    <text evidence="2">The sequence shown here is derived from an EMBL/GenBank/DDBJ whole genome shotgun (WGS) entry which is preliminary data.</text>
</comment>
<feature type="transmembrane region" description="Helical" evidence="1">
    <location>
        <begin position="169"/>
        <end position="191"/>
    </location>
</feature>
<keyword evidence="1" id="KW-0472">Membrane</keyword>
<feature type="transmembrane region" description="Helical" evidence="1">
    <location>
        <begin position="138"/>
        <end position="162"/>
    </location>
</feature>
<accession>A0A9P8L1X8</accession>
<dbReference type="Proteomes" id="UP000698800">
    <property type="component" value="Unassembled WGS sequence"/>
</dbReference>